<dbReference type="SMART" id="SM00530">
    <property type="entry name" value="HTH_XRE"/>
    <property type="match status" value="1"/>
</dbReference>
<dbReference type="Proteomes" id="UP000010473">
    <property type="component" value="Chromosome"/>
</dbReference>
<dbReference type="HOGENOM" id="CLU_066192_21_1_3"/>
<gene>
    <name evidence="2" type="ordered locus">Sta7437_3721</name>
</gene>
<keyword evidence="3" id="KW-1185">Reference proteome</keyword>
<dbReference type="KEGG" id="scs:Sta7437_3721"/>
<dbReference type="Pfam" id="PF12844">
    <property type="entry name" value="HTH_19"/>
    <property type="match status" value="1"/>
</dbReference>
<dbReference type="SUPFAM" id="SSF47413">
    <property type="entry name" value="lambda repressor-like DNA-binding domains"/>
    <property type="match status" value="1"/>
</dbReference>
<dbReference type="PATRIC" id="fig|111780.3.peg.3851"/>
<dbReference type="STRING" id="111780.Sta7437_3721"/>
<dbReference type="InterPro" id="IPR010982">
    <property type="entry name" value="Lambda_DNA-bd_dom_sf"/>
</dbReference>
<dbReference type="eggNOG" id="COG1426">
    <property type="taxonomic scope" value="Bacteria"/>
</dbReference>
<dbReference type="PROSITE" id="PS50943">
    <property type="entry name" value="HTH_CROC1"/>
    <property type="match status" value="1"/>
</dbReference>
<dbReference type="Gene3D" id="1.10.260.40">
    <property type="entry name" value="lambda repressor-like DNA-binding domains"/>
    <property type="match status" value="1"/>
</dbReference>
<proteinExistence type="predicted"/>
<feature type="domain" description="HTH cro/C1-type" evidence="1">
    <location>
        <begin position="9"/>
        <end position="65"/>
    </location>
</feature>
<dbReference type="CDD" id="cd00093">
    <property type="entry name" value="HTH_XRE"/>
    <property type="match status" value="1"/>
</dbReference>
<dbReference type="AlphaFoldDB" id="K9XZV7"/>
<dbReference type="EMBL" id="CP003653">
    <property type="protein sequence ID" value="AFZ37217.1"/>
    <property type="molecule type" value="Genomic_DNA"/>
</dbReference>
<dbReference type="OrthoDB" id="515891at2"/>
<name>K9XZV7_STAC7</name>
<evidence type="ECO:0000313" key="3">
    <source>
        <dbReference type="Proteomes" id="UP000010473"/>
    </source>
</evidence>
<reference evidence="3" key="1">
    <citation type="journal article" date="2013" name="Proc. Natl. Acad. Sci. U.S.A.">
        <title>Improving the coverage of the cyanobacterial phylum using diversity-driven genome sequencing.</title>
        <authorList>
            <person name="Shih P.M."/>
            <person name="Wu D."/>
            <person name="Latifi A."/>
            <person name="Axen S.D."/>
            <person name="Fewer D.P."/>
            <person name="Talla E."/>
            <person name="Calteau A."/>
            <person name="Cai F."/>
            <person name="Tandeau de Marsac N."/>
            <person name="Rippka R."/>
            <person name="Herdman M."/>
            <person name="Sivonen K."/>
            <person name="Coursin T."/>
            <person name="Laurent T."/>
            <person name="Goodwin L."/>
            <person name="Nolan M."/>
            <person name="Davenport K.W."/>
            <person name="Han C.S."/>
            <person name="Rubin E.M."/>
            <person name="Eisen J.A."/>
            <person name="Woyke T."/>
            <person name="Gugger M."/>
            <person name="Kerfeld C.A."/>
        </authorList>
    </citation>
    <scope>NUCLEOTIDE SEQUENCE [LARGE SCALE GENOMIC DNA]</scope>
    <source>
        <strain evidence="3">ATCC 29371 / PCC 7437</strain>
    </source>
</reference>
<evidence type="ECO:0000313" key="2">
    <source>
        <dbReference type="EMBL" id="AFZ37217.1"/>
    </source>
</evidence>
<sequence length="115" mass="13758">MEDNFGQLIRQARKNKGYSQRELAKLIDLDFTYLSKLENNRADYPPKEEAIRILARQLELDEEQLIYLAGRIPQQEEDLLKQHYKDMPALFRRMRENPDFAQKVFREAVGTDRQE</sequence>
<dbReference type="RefSeq" id="WP_015194878.1">
    <property type="nucleotide sequence ID" value="NC_019748.1"/>
</dbReference>
<dbReference type="GO" id="GO:0003677">
    <property type="term" value="F:DNA binding"/>
    <property type="evidence" value="ECO:0007669"/>
    <property type="project" value="InterPro"/>
</dbReference>
<dbReference type="InterPro" id="IPR001387">
    <property type="entry name" value="Cro/C1-type_HTH"/>
</dbReference>
<evidence type="ECO:0000259" key="1">
    <source>
        <dbReference type="PROSITE" id="PS50943"/>
    </source>
</evidence>
<protein>
    <submittedName>
        <fullName evidence="2">Helix-turn-helix domain protein</fullName>
    </submittedName>
</protein>
<organism evidence="2 3">
    <name type="scientific">Stanieria cyanosphaera (strain ATCC 29371 / PCC 7437)</name>
    <dbReference type="NCBI Taxonomy" id="111780"/>
    <lineage>
        <taxon>Bacteria</taxon>
        <taxon>Bacillati</taxon>
        <taxon>Cyanobacteriota</taxon>
        <taxon>Cyanophyceae</taxon>
        <taxon>Pleurocapsales</taxon>
        <taxon>Dermocarpellaceae</taxon>
        <taxon>Stanieria</taxon>
    </lineage>
</organism>
<accession>K9XZV7</accession>